<dbReference type="OrthoDB" id="31244at544448"/>
<evidence type="ECO:0000313" key="1">
    <source>
        <dbReference type="EMBL" id="SJZ45799.1"/>
    </source>
</evidence>
<name>A0A1T4KTP1_9BACT</name>
<accession>A0A1T4KTP1</accession>
<organism evidence="1 2">
    <name type="scientific">Mycoplasmopsis verecunda</name>
    <dbReference type="NCBI Taxonomy" id="171291"/>
    <lineage>
        <taxon>Bacteria</taxon>
        <taxon>Bacillati</taxon>
        <taxon>Mycoplasmatota</taxon>
        <taxon>Mycoplasmoidales</taxon>
        <taxon>Metamycoplasmataceae</taxon>
        <taxon>Mycoplasmopsis</taxon>
    </lineage>
</organism>
<dbReference type="Proteomes" id="UP000190389">
    <property type="component" value="Unassembled WGS sequence"/>
</dbReference>
<proteinExistence type="predicted"/>
<evidence type="ECO:0000313" key="2">
    <source>
        <dbReference type="Proteomes" id="UP000190389"/>
    </source>
</evidence>
<dbReference type="EMBL" id="FUXF01000004">
    <property type="protein sequence ID" value="SJZ45799.1"/>
    <property type="molecule type" value="Genomic_DNA"/>
</dbReference>
<dbReference type="RefSeq" id="WP_078746930.1">
    <property type="nucleotide sequence ID" value="NZ_CP137850.1"/>
</dbReference>
<reference evidence="2" key="1">
    <citation type="submission" date="2017-02" db="EMBL/GenBank/DDBJ databases">
        <authorList>
            <person name="Varghese N."/>
            <person name="Submissions S."/>
        </authorList>
    </citation>
    <scope>NUCLEOTIDE SEQUENCE [LARGE SCALE GENOMIC DNA]</scope>
    <source>
        <strain evidence="2">ATCC 27862</strain>
    </source>
</reference>
<sequence>MINVDFINQNDNYIVNERKVKVNTLANSNDFNNFKAKFAINVDRIATNGMTDISVGFEDGLYDWKNKDLLPHEHILDTGINLFNGYNLIVNKLAQKKLAVEVSIFANLKEIYTFRADKLFVKKYITRIPFSTLGIEFSKLNSLIIQFSLPKGVFTDERKLIKEYQIIFAPDSKDKIQIAPISNSIKLRIPYSYQFNFESSKTYWKELLYHNVIIKIADINNRKPLSQVVEGYEYNDKKKLKFPNEILFNEYIPLTFNNIILNDFLTDKISLKTIMNDNNNQLLSNNNSGIYFKGLINELLLTDEIDKKIRKVASPQSSYSLKIPFSFDGEFNTIYSISSKYFDIDIIKKFKSIGTRLFEDNYTKKLKIIVVSNQKNLNNKYRYVINLKSDYVNLFTNSFNINDYLIIEDENKRKYKN</sequence>
<dbReference type="NCBIfam" id="NF045960">
    <property type="entry name" value="MHO_1580_fam"/>
    <property type="match status" value="1"/>
</dbReference>
<keyword evidence="2" id="KW-1185">Reference proteome</keyword>
<dbReference type="STRING" id="171291.SAMN02745154_00179"/>
<gene>
    <name evidence="1" type="ORF">SAMN02745154_00179</name>
</gene>
<protein>
    <submittedName>
        <fullName evidence="1">Uncharacterized protein</fullName>
    </submittedName>
</protein>
<dbReference type="AlphaFoldDB" id="A0A1T4KTP1"/>